<reference evidence="6 8" key="1">
    <citation type="submission" date="2015-09" db="EMBL/GenBank/DDBJ databases">
        <title>Genome announcement of multiple Pseudomonas syringae strains.</title>
        <authorList>
            <person name="Thakur S."/>
            <person name="Wang P.W."/>
            <person name="Gong Y."/>
            <person name="Weir B.S."/>
            <person name="Guttman D.S."/>
        </authorList>
    </citation>
    <scope>NUCLEOTIDE SEQUENCE [LARGE SCALE GENOMIC DNA]</scope>
    <source>
        <strain evidence="6 8">ICMP4531</strain>
    </source>
</reference>
<feature type="domain" description="FAD dependent oxidoreductase" evidence="5">
    <location>
        <begin position="14"/>
        <end position="376"/>
    </location>
</feature>
<dbReference type="EMBL" id="RBUT01000103">
    <property type="protein sequence ID" value="RMV47260.1"/>
    <property type="molecule type" value="Genomic_DNA"/>
</dbReference>
<sequence>MFRGKAQMEQRCEVAVLGLGAMGAATVYQLARSGVDVIGIDRHDPPHTFGSSHGDTRITRLSVGEGPQYLPLVRSSHRIWRELEALSGESLFEQCGVLVMTSSLSHDAADVEDFTHKTIALARAYDVKHEVLVAEAIRERFPQFAPVLDTAIGYFEPEGGFVRPERCIAVQLRLAKQHGAKLLSHETVVQLQSDGDRVRITTDKGTIVADKVVVSAGMWSAELLGAPFSDLLRVCRQKLFWFELQQGAVFAPGSPSFIMSHGPGDADVSYGFPPLPGENSMKVATEQYIEASMPDTLNRVITAREEQDMFRTQVQGKIAGLTPNVVKSSVCAYTVTPDYHFIIDEHPQLKNVTVVSACSGHGFKHSAGIGLALAQRCIHGTSDANLSAFSLASFNAAF</sequence>
<evidence type="ECO:0000313" key="9">
    <source>
        <dbReference type="Proteomes" id="UP000279173"/>
    </source>
</evidence>
<dbReference type="GO" id="GO:0050660">
    <property type="term" value="F:flavin adenine dinucleotide binding"/>
    <property type="evidence" value="ECO:0007669"/>
    <property type="project" value="InterPro"/>
</dbReference>
<reference evidence="7 9" key="2">
    <citation type="submission" date="2018-08" db="EMBL/GenBank/DDBJ databases">
        <title>Recombination of ecologically and evolutionarily significant loci maintains genetic cohesion in the Pseudomonas syringae species complex.</title>
        <authorList>
            <person name="Dillon M."/>
            <person name="Thakur S."/>
            <person name="Almeida R.N.D."/>
            <person name="Weir B.S."/>
            <person name="Guttman D.S."/>
        </authorList>
    </citation>
    <scope>NUCLEOTIDE SEQUENCE [LARGE SCALE GENOMIC DNA]</scope>
    <source>
        <strain evidence="7 9">ICMP 3263</strain>
    </source>
</reference>
<dbReference type="GO" id="GO:0008115">
    <property type="term" value="F:sarcosine oxidase activity"/>
    <property type="evidence" value="ECO:0007669"/>
    <property type="project" value="TreeGrafter"/>
</dbReference>
<dbReference type="PANTHER" id="PTHR10961:SF7">
    <property type="entry name" value="FAD DEPENDENT OXIDOREDUCTASE DOMAIN-CONTAINING PROTEIN"/>
    <property type="match status" value="1"/>
</dbReference>
<comment type="caution">
    <text evidence="6">The sequence shown here is derived from an EMBL/GenBank/DDBJ whole genome shotgun (WGS) entry which is preliminary data.</text>
</comment>
<gene>
    <name evidence="6" type="ORF">ALO68_04871</name>
    <name evidence="7" type="ORF">ALP10_05213</name>
</gene>
<accession>A0A0P9RB37</accession>
<keyword evidence="2" id="KW-0285">Flavoprotein</keyword>
<evidence type="ECO:0000256" key="4">
    <source>
        <dbReference type="ARBA" id="ARBA00023002"/>
    </source>
</evidence>
<comment type="cofactor">
    <cofactor evidence="1">
        <name>FAD</name>
        <dbReference type="ChEBI" id="CHEBI:57692"/>
    </cofactor>
</comment>
<evidence type="ECO:0000259" key="5">
    <source>
        <dbReference type="Pfam" id="PF01266"/>
    </source>
</evidence>
<dbReference type="PANTHER" id="PTHR10961">
    <property type="entry name" value="PEROXISOMAL SARCOSINE OXIDASE"/>
    <property type="match status" value="1"/>
</dbReference>
<keyword evidence="3" id="KW-0274">FAD</keyword>
<keyword evidence="4" id="KW-0560">Oxidoreductase</keyword>
<name>A0A0P9RB37_9PSED</name>
<evidence type="ECO:0000313" key="6">
    <source>
        <dbReference type="EMBL" id="KPX42380.1"/>
    </source>
</evidence>
<evidence type="ECO:0000313" key="8">
    <source>
        <dbReference type="Proteomes" id="UP000050557"/>
    </source>
</evidence>
<dbReference type="SUPFAM" id="SSF51905">
    <property type="entry name" value="FAD/NAD(P)-binding domain"/>
    <property type="match status" value="1"/>
</dbReference>
<dbReference type="AlphaFoldDB" id="A0A0P9RB37"/>
<dbReference type="NCBIfam" id="NF008425">
    <property type="entry name" value="PRK11259.1"/>
    <property type="match status" value="1"/>
</dbReference>
<dbReference type="InterPro" id="IPR036188">
    <property type="entry name" value="FAD/NAD-bd_sf"/>
</dbReference>
<dbReference type="Pfam" id="PF01266">
    <property type="entry name" value="DAO"/>
    <property type="match status" value="1"/>
</dbReference>
<evidence type="ECO:0000256" key="2">
    <source>
        <dbReference type="ARBA" id="ARBA00022630"/>
    </source>
</evidence>
<dbReference type="InterPro" id="IPR045170">
    <property type="entry name" value="MTOX"/>
</dbReference>
<dbReference type="Gene3D" id="3.50.50.60">
    <property type="entry name" value="FAD/NAD(P)-binding domain"/>
    <property type="match status" value="1"/>
</dbReference>
<dbReference type="PATRIC" id="fig|251654.3.peg.1562"/>
<dbReference type="Proteomes" id="UP000050557">
    <property type="component" value="Unassembled WGS sequence"/>
</dbReference>
<evidence type="ECO:0000256" key="3">
    <source>
        <dbReference type="ARBA" id="ARBA00022827"/>
    </source>
</evidence>
<dbReference type="SUPFAM" id="SSF54373">
    <property type="entry name" value="FAD-linked reductases, C-terminal domain"/>
    <property type="match status" value="1"/>
</dbReference>
<dbReference type="EMBL" id="LJQM01000192">
    <property type="protein sequence ID" value="KPX42380.1"/>
    <property type="molecule type" value="Genomic_DNA"/>
</dbReference>
<dbReference type="InterPro" id="IPR006076">
    <property type="entry name" value="FAD-dep_OxRdtase"/>
</dbReference>
<protein>
    <submittedName>
        <fullName evidence="6">N-methyltryptophan oxidase</fullName>
    </submittedName>
</protein>
<proteinExistence type="predicted"/>
<evidence type="ECO:0000313" key="7">
    <source>
        <dbReference type="EMBL" id="RMV47260.1"/>
    </source>
</evidence>
<organism evidence="6 8">
    <name type="scientific">Pseudomonas syringae pv. helianthi</name>
    <dbReference type="NCBI Taxonomy" id="251654"/>
    <lineage>
        <taxon>Bacteria</taxon>
        <taxon>Pseudomonadati</taxon>
        <taxon>Pseudomonadota</taxon>
        <taxon>Gammaproteobacteria</taxon>
        <taxon>Pseudomonadales</taxon>
        <taxon>Pseudomonadaceae</taxon>
        <taxon>Pseudomonas</taxon>
    </lineage>
</organism>
<evidence type="ECO:0000256" key="1">
    <source>
        <dbReference type="ARBA" id="ARBA00001974"/>
    </source>
</evidence>
<dbReference type="Proteomes" id="UP000279173">
    <property type="component" value="Unassembled WGS sequence"/>
</dbReference>
<dbReference type="Gene3D" id="3.30.9.10">
    <property type="entry name" value="D-Amino Acid Oxidase, subunit A, domain 2"/>
    <property type="match status" value="1"/>
</dbReference>